<keyword evidence="8" id="KW-0067">ATP-binding</keyword>
<feature type="region of interest" description="Disordered" evidence="10">
    <location>
        <begin position="64"/>
        <end position="87"/>
    </location>
</feature>
<keyword evidence="5" id="KW-0547">Nucleotide-binding</keyword>
<accession>A0A6C0EL96</accession>
<dbReference type="GO" id="GO:0005886">
    <property type="term" value="C:plasma membrane"/>
    <property type="evidence" value="ECO:0007669"/>
    <property type="project" value="TreeGrafter"/>
</dbReference>
<evidence type="ECO:0000256" key="5">
    <source>
        <dbReference type="ARBA" id="ARBA00022741"/>
    </source>
</evidence>
<dbReference type="SUPFAM" id="SSF140990">
    <property type="entry name" value="FtsH protease domain-like"/>
    <property type="match status" value="1"/>
</dbReference>
<dbReference type="InterPro" id="IPR003959">
    <property type="entry name" value="ATPase_AAA_core"/>
</dbReference>
<dbReference type="GO" id="GO:0006508">
    <property type="term" value="P:proteolysis"/>
    <property type="evidence" value="ECO:0007669"/>
    <property type="project" value="UniProtKB-KW"/>
</dbReference>
<dbReference type="Gene3D" id="1.20.58.760">
    <property type="entry name" value="Peptidase M41"/>
    <property type="match status" value="1"/>
</dbReference>
<dbReference type="Gene3D" id="3.40.50.300">
    <property type="entry name" value="P-loop containing nucleotide triphosphate hydrolases"/>
    <property type="match status" value="1"/>
</dbReference>
<evidence type="ECO:0000256" key="9">
    <source>
        <dbReference type="ARBA" id="ARBA00023049"/>
    </source>
</evidence>
<dbReference type="InterPro" id="IPR003960">
    <property type="entry name" value="ATPase_AAA_CS"/>
</dbReference>
<sequence>MTARVAEAWSPSDPRFRPSLLPPLGAPQPVVHPLSMKQLLQGLTQHDFEQIYFVGNRVYTTAPNTAETESKDETKSESGSAGSVGSAGSTDYVYSTEISPYITTKLVDASLYSGLDPQFISVPAAPVAPPGNGFGDLLFTAIYVSLALNILRWGLGALQQYIRGGNSGGRVGPNMGMGTNLFPWSNQRDAAPFRENITLADWAGSPEVRQECSEIVSFLKNRTQYDLAGARIPKGVLMEGPPGTGKTLLAKAVANEAEASFIEMSGSEFIEMYVGLGALRVRKLFEDARNQAPCVVFIDEIDAVGKRRASGDGMATGSNEEKDQTLNQLLAEMDGFKNNTGVMVLAATNRRDILDPALLRPGRFDRIVAIPLPDMRSRRAILELYLGNLPTPPSPPLDTRRWAKMTAGSSGADLRNLVNEAAIAVAREGGRTLTDAALYAAWEKRWMGVKKLTDDRPDEVRRRVAVHEMGHAWLVHLHPEVFDLQKVSIQASYSGTGGFTLFSEKDEVALGGLYTRDVLMKRLMVALGGKAAEEVFYGADQISVGATQDLREANALATDMIEKYGMGNQLHVFYKGASQGFVPKYSEYTQRTVDREVAELVQEAYHEAVRVVRDNRTTLTFWVDRLLQETVLGGEDLFTGDCGDHPLPSCDL</sequence>
<comment type="similarity">
    <text evidence="2">In the C-terminal section; belongs to the peptidase M41 family.</text>
</comment>
<dbReference type="InterPro" id="IPR041569">
    <property type="entry name" value="AAA_lid_3"/>
</dbReference>
<dbReference type="Gene3D" id="1.10.8.60">
    <property type="match status" value="1"/>
</dbReference>
<dbReference type="GO" id="GO:0046872">
    <property type="term" value="F:metal ion binding"/>
    <property type="evidence" value="ECO:0007669"/>
    <property type="project" value="UniProtKB-KW"/>
</dbReference>
<dbReference type="PANTHER" id="PTHR23076:SF97">
    <property type="entry name" value="ATP-DEPENDENT ZINC METALLOPROTEASE YME1L1"/>
    <property type="match status" value="1"/>
</dbReference>
<evidence type="ECO:0000259" key="11">
    <source>
        <dbReference type="SMART" id="SM00382"/>
    </source>
</evidence>
<dbReference type="InterPro" id="IPR000642">
    <property type="entry name" value="Peptidase_M41"/>
</dbReference>
<evidence type="ECO:0000256" key="1">
    <source>
        <dbReference type="ARBA" id="ARBA00001947"/>
    </source>
</evidence>
<dbReference type="GO" id="GO:0004176">
    <property type="term" value="F:ATP-dependent peptidase activity"/>
    <property type="evidence" value="ECO:0007669"/>
    <property type="project" value="InterPro"/>
</dbReference>
<evidence type="ECO:0000256" key="10">
    <source>
        <dbReference type="SAM" id="MobiDB-lite"/>
    </source>
</evidence>
<proteinExistence type="inferred from homology"/>
<name>A0A6C0EL96_9ZZZZ</name>
<organism evidence="12">
    <name type="scientific">viral metagenome</name>
    <dbReference type="NCBI Taxonomy" id="1070528"/>
    <lineage>
        <taxon>unclassified sequences</taxon>
        <taxon>metagenomes</taxon>
        <taxon>organismal metagenomes</taxon>
    </lineage>
</organism>
<dbReference type="FunFam" id="3.40.50.300:FF:000001">
    <property type="entry name" value="ATP-dependent zinc metalloprotease FtsH"/>
    <property type="match status" value="1"/>
</dbReference>
<evidence type="ECO:0000256" key="4">
    <source>
        <dbReference type="ARBA" id="ARBA00022723"/>
    </source>
</evidence>
<dbReference type="Pfam" id="PF01434">
    <property type="entry name" value="Peptidase_M41"/>
    <property type="match status" value="1"/>
</dbReference>
<keyword evidence="7" id="KW-0862">Zinc</keyword>
<keyword evidence="3" id="KW-0645">Protease</keyword>
<evidence type="ECO:0000256" key="8">
    <source>
        <dbReference type="ARBA" id="ARBA00022840"/>
    </source>
</evidence>
<keyword evidence="9" id="KW-0482">Metalloprotease</keyword>
<dbReference type="InterPro" id="IPR037219">
    <property type="entry name" value="Peptidase_M41-like"/>
</dbReference>
<evidence type="ECO:0000256" key="6">
    <source>
        <dbReference type="ARBA" id="ARBA00022801"/>
    </source>
</evidence>
<dbReference type="Pfam" id="PF00004">
    <property type="entry name" value="AAA"/>
    <property type="match status" value="1"/>
</dbReference>
<comment type="cofactor">
    <cofactor evidence="1">
        <name>Zn(2+)</name>
        <dbReference type="ChEBI" id="CHEBI:29105"/>
    </cofactor>
</comment>
<feature type="compositionally biased region" description="Low complexity" evidence="10">
    <location>
        <begin position="77"/>
        <end position="87"/>
    </location>
</feature>
<dbReference type="PROSITE" id="PS00674">
    <property type="entry name" value="AAA"/>
    <property type="match status" value="1"/>
</dbReference>
<evidence type="ECO:0000256" key="3">
    <source>
        <dbReference type="ARBA" id="ARBA00022670"/>
    </source>
</evidence>
<dbReference type="SUPFAM" id="SSF52540">
    <property type="entry name" value="P-loop containing nucleoside triphosphate hydrolases"/>
    <property type="match status" value="1"/>
</dbReference>
<protein>
    <recommendedName>
        <fullName evidence="11">AAA+ ATPase domain-containing protein</fullName>
    </recommendedName>
</protein>
<reference evidence="12" key="1">
    <citation type="journal article" date="2020" name="Nature">
        <title>Giant virus diversity and host interactions through global metagenomics.</title>
        <authorList>
            <person name="Schulz F."/>
            <person name="Roux S."/>
            <person name="Paez-Espino D."/>
            <person name="Jungbluth S."/>
            <person name="Walsh D.A."/>
            <person name="Denef V.J."/>
            <person name="McMahon K.D."/>
            <person name="Konstantinidis K.T."/>
            <person name="Eloe-Fadrosh E.A."/>
            <person name="Kyrpides N.C."/>
            <person name="Woyke T."/>
        </authorList>
    </citation>
    <scope>NUCLEOTIDE SEQUENCE</scope>
    <source>
        <strain evidence="12">GVMAG-M-3300009068-24</strain>
    </source>
</reference>
<keyword evidence="4" id="KW-0479">Metal-binding</keyword>
<dbReference type="SMART" id="SM00382">
    <property type="entry name" value="AAA"/>
    <property type="match status" value="1"/>
</dbReference>
<evidence type="ECO:0000256" key="2">
    <source>
        <dbReference type="ARBA" id="ARBA00010044"/>
    </source>
</evidence>
<dbReference type="GO" id="GO:0030163">
    <property type="term" value="P:protein catabolic process"/>
    <property type="evidence" value="ECO:0007669"/>
    <property type="project" value="TreeGrafter"/>
</dbReference>
<dbReference type="InterPro" id="IPR027417">
    <property type="entry name" value="P-loop_NTPase"/>
</dbReference>
<dbReference type="GO" id="GO:0004222">
    <property type="term" value="F:metalloendopeptidase activity"/>
    <property type="evidence" value="ECO:0007669"/>
    <property type="project" value="InterPro"/>
</dbReference>
<dbReference type="EMBL" id="MN738883">
    <property type="protein sequence ID" value="QHT29837.1"/>
    <property type="molecule type" value="Genomic_DNA"/>
</dbReference>
<feature type="domain" description="AAA+ ATPase" evidence="11">
    <location>
        <begin position="232"/>
        <end position="374"/>
    </location>
</feature>
<dbReference type="CDD" id="cd19501">
    <property type="entry name" value="RecA-like_FtsH"/>
    <property type="match status" value="1"/>
</dbReference>
<dbReference type="GO" id="GO:0005524">
    <property type="term" value="F:ATP binding"/>
    <property type="evidence" value="ECO:0007669"/>
    <property type="project" value="UniProtKB-KW"/>
</dbReference>
<dbReference type="Pfam" id="PF17862">
    <property type="entry name" value="AAA_lid_3"/>
    <property type="match status" value="1"/>
</dbReference>
<evidence type="ECO:0000256" key="7">
    <source>
        <dbReference type="ARBA" id="ARBA00022833"/>
    </source>
</evidence>
<dbReference type="GO" id="GO:0016887">
    <property type="term" value="F:ATP hydrolysis activity"/>
    <property type="evidence" value="ECO:0007669"/>
    <property type="project" value="InterPro"/>
</dbReference>
<dbReference type="PANTHER" id="PTHR23076">
    <property type="entry name" value="METALLOPROTEASE M41 FTSH"/>
    <property type="match status" value="1"/>
</dbReference>
<dbReference type="InterPro" id="IPR003593">
    <property type="entry name" value="AAA+_ATPase"/>
</dbReference>
<dbReference type="AlphaFoldDB" id="A0A6C0EL96"/>
<evidence type="ECO:0000313" key="12">
    <source>
        <dbReference type="EMBL" id="QHT29837.1"/>
    </source>
</evidence>
<keyword evidence="6" id="KW-0378">Hydrolase</keyword>